<dbReference type="Gene3D" id="3.30.70.250">
    <property type="entry name" value="Malonyl-CoA ACP transacylase, ACP-binding"/>
    <property type="match status" value="1"/>
</dbReference>
<dbReference type="InterPro" id="IPR052760">
    <property type="entry name" value="Mitochondrial_malonyltrans"/>
</dbReference>
<sequence length="1352" mass="145351">ASLDPAPKVRPATANSAQQELAVAEREVHDLEAAAARCQQIEAENGRLRMRLRALRQASSDRERALSAEVLRRQDELQRVRQEMQALADAESDGNGSDHQPLVLQTGEPLGSSLSTALRARGSAPCPSNDKDFDAAWPSMSSLGDLWCASAELESACAWRDSATKDSGLVRRGGTFLAFESAAGLARDAEREVLRNIGARCASLQTMLGTEMRIARERLALVQHRAAETLDCGTDPEERRASGTVSAAAQKALEQFASCAPVPPLADLPEMLPALTQGTSAASSAPPPASSSTAPPPVEVRVEEKSTLAVGLLFPGQGSQYVKMLSEVKDLPAVKSMLETAQKILGYDILKLCLEGPEDQLENTKFCQPAMFIAGLAALELLRQDNPEAARRPQAVAGLSLGEYTALTVAGVFDFETGLKLVKLRGEAMQEAAEVCPQMMISVAGLDKPTLDKLCEECMSGPDDVCQVANFLFPNGFSCAGSKAAAEKLLDKALKVEGCLQAKPLKTSGAFHTKFMMPAREKLLLALREIESTMKPPTCEVYMNLTGQKIAAGTPPAEIIDMMGDQLTSCVLWEPSIKLMIKDGITEFYECGPMKQLKAMMKRIDADTWILAYVACALHIGSSTASGGLGVWLHPVHQRPYGQVAAWMQEGPKVAVNREHALGALATRAAFGLTLSVIDYDVAEVEQAPSQSSLQSLMRQSTSLKVLLNKHDVLALSSAVTPCSTQPEVRLSMPLVFADVRWARVPLESQSRMSSKVPQYVIAIAPRPVKEKTHFFLPSAAEDGESAESVADPNLISLDEVLLIVLGGFSQTQFRSFLFELGCRGAIRWDLEECYKIPKKALGSGGCGAVYLGQSRFPLEASQARPVATLSAEDVAATMQVAVKRLYLNQKLNDESQVRTEINLLASCRNHPNITCLFGVFCSREEEKHGNKGEGRGAPPRPPRWAIVMELCSCGDLHDYLVFKEKLPEGEGLELGCGILAALAYLHIQGVVHRDVKAENVLLGQKKQAILADLGIAAQLSDRVAMKNNVGSPGYAAPEIVSGKPYGLKVDLFSTGVLFYFMFTGHLPFSGSDVQATLRRTARCKVRFSAPAFAYISGATVVLMQRLLSKEPEFRPPSTKSYDVCWHLVSPEGKQRLEVTHKALKGVLQEVPDELKGLEGLLSNPGTPSNLKPQSSKSNPTASTALQPGKPSAPADGLLPPDQVDSRKLLLRLPSDEEVATPAVSPSECQPEEAVLRAQTLGAPKRPVVEGVDQISCRTPIPPNAPSGARGFRGVIRRLVSVVRGHGSEDLAVAAALSYQKDPESATASTLPPMTADFNMPVVACEPLPAPPAAPRPGGLFRRGQSAMARLV</sequence>
<feature type="non-terminal residue" evidence="3">
    <location>
        <position position="1"/>
    </location>
</feature>
<dbReference type="InterPro" id="IPR014043">
    <property type="entry name" value="Acyl_transferase_dom"/>
</dbReference>
<reference evidence="3" key="1">
    <citation type="submission" date="2021-02" db="EMBL/GenBank/DDBJ databases">
        <authorList>
            <person name="Dougan E. K."/>
            <person name="Rhodes N."/>
            <person name="Thang M."/>
            <person name="Chan C."/>
        </authorList>
    </citation>
    <scope>NUCLEOTIDE SEQUENCE</scope>
</reference>
<keyword evidence="4" id="KW-1185">Reference proteome</keyword>
<gene>
    <name evidence="3" type="ORF">PGLA1383_LOCUS35943</name>
</gene>
<dbReference type="GO" id="GO:0005524">
    <property type="term" value="F:ATP binding"/>
    <property type="evidence" value="ECO:0007669"/>
    <property type="project" value="InterPro"/>
</dbReference>
<dbReference type="SUPFAM" id="SSF52151">
    <property type="entry name" value="FabD/lysophospholipase-like"/>
    <property type="match status" value="1"/>
</dbReference>
<feature type="region of interest" description="Disordered" evidence="1">
    <location>
        <begin position="1"/>
        <end position="21"/>
    </location>
</feature>
<feature type="domain" description="Protein kinase" evidence="2">
    <location>
        <begin position="836"/>
        <end position="1130"/>
    </location>
</feature>
<dbReference type="PANTHER" id="PTHR47170:SF2">
    <property type="entry name" value="MALONYL-COA:ACP TRANSACYLASE (MAT) DOMAIN-CONTAINING PROTEIN"/>
    <property type="match status" value="1"/>
</dbReference>
<dbReference type="PROSITE" id="PS00108">
    <property type="entry name" value="PROTEIN_KINASE_ST"/>
    <property type="match status" value="1"/>
</dbReference>
<dbReference type="SMART" id="SM00827">
    <property type="entry name" value="PKS_AT"/>
    <property type="match status" value="1"/>
</dbReference>
<protein>
    <recommendedName>
        <fullName evidence="2">Protein kinase domain-containing protein</fullName>
    </recommendedName>
</protein>
<proteinExistence type="predicted"/>
<dbReference type="Gene3D" id="1.10.510.10">
    <property type="entry name" value="Transferase(Phosphotransferase) domain 1"/>
    <property type="match status" value="1"/>
</dbReference>
<dbReference type="InterPro" id="IPR000719">
    <property type="entry name" value="Prot_kinase_dom"/>
</dbReference>
<dbReference type="Proteomes" id="UP000654075">
    <property type="component" value="Unassembled WGS sequence"/>
</dbReference>
<evidence type="ECO:0000313" key="4">
    <source>
        <dbReference type="Proteomes" id="UP000654075"/>
    </source>
</evidence>
<dbReference type="PANTHER" id="PTHR47170">
    <property type="entry name" value="MALONYL-COA ACP TRANSACYLASE, ACP-BINDING"/>
    <property type="match status" value="1"/>
</dbReference>
<comment type="caution">
    <text evidence="3">The sequence shown here is derived from an EMBL/GenBank/DDBJ whole genome shotgun (WGS) entry which is preliminary data.</text>
</comment>
<dbReference type="InterPro" id="IPR001227">
    <property type="entry name" value="Ac_transferase_dom_sf"/>
</dbReference>
<evidence type="ECO:0000256" key="1">
    <source>
        <dbReference type="SAM" id="MobiDB-lite"/>
    </source>
</evidence>
<dbReference type="EMBL" id="CAJNNV010026482">
    <property type="protein sequence ID" value="CAE8618314.1"/>
    <property type="molecule type" value="Genomic_DNA"/>
</dbReference>
<dbReference type="InterPro" id="IPR011009">
    <property type="entry name" value="Kinase-like_dom_sf"/>
</dbReference>
<dbReference type="Gene3D" id="3.40.366.10">
    <property type="entry name" value="Malonyl-Coenzyme A Acyl Carrier Protein, domain 2"/>
    <property type="match status" value="1"/>
</dbReference>
<dbReference type="OrthoDB" id="541883at2759"/>
<dbReference type="SUPFAM" id="SSF56112">
    <property type="entry name" value="Protein kinase-like (PK-like)"/>
    <property type="match status" value="1"/>
</dbReference>
<feature type="region of interest" description="Disordered" evidence="1">
    <location>
        <begin position="277"/>
        <end position="298"/>
    </location>
</feature>
<dbReference type="GO" id="GO:0004672">
    <property type="term" value="F:protein kinase activity"/>
    <property type="evidence" value="ECO:0007669"/>
    <property type="project" value="InterPro"/>
</dbReference>
<dbReference type="InterPro" id="IPR008271">
    <property type="entry name" value="Ser/Thr_kinase_AS"/>
</dbReference>
<dbReference type="InterPro" id="IPR016035">
    <property type="entry name" value="Acyl_Trfase/lysoPLipase"/>
</dbReference>
<accession>A0A813FV39</accession>
<evidence type="ECO:0000313" key="3">
    <source>
        <dbReference type="EMBL" id="CAE8618314.1"/>
    </source>
</evidence>
<feature type="compositionally biased region" description="Pro residues" evidence="1">
    <location>
        <begin position="285"/>
        <end position="298"/>
    </location>
</feature>
<dbReference type="Pfam" id="PF00069">
    <property type="entry name" value="Pkinase"/>
    <property type="match status" value="1"/>
</dbReference>
<dbReference type="PROSITE" id="PS50011">
    <property type="entry name" value="PROTEIN_KINASE_DOM"/>
    <property type="match status" value="1"/>
</dbReference>
<evidence type="ECO:0000259" key="2">
    <source>
        <dbReference type="PROSITE" id="PS50011"/>
    </source>
</evidence>
<organism evidence="3 4">
    <name type="scientific">Polarella glacialis</name>
    <name type="common">Dinoflagellate</name>
    <dbReference type="NCBI Taxonomy" id="89957"/>
    <lineage>
        <taxon>Eukaryota</taxon>
        <taxon>Sar</taxon>
        <taxon>Alveolata</taxon>
        <taxon>Dinophyceae</taxon>
        <taxon>Suessiales</taxon>
        <taxon>Suessiaceae</taxon>
        <taxon>Polarella</taxon>
    </lineage>
</organism>
<feature type="region of interest" description="Disordered" evidence="1">
    <location>
        <begin position="1158"/>
        <end position="1202"/>
    </location>
</feature>
<name>A0A813FV39_POLGL</name>
<dbReference type="SMART" id="SM00220">
    <property type="entry name" value="S_TKc"/>
    <property type="match status" value="1"/>
</dbReference>
<feature type="compositionally biased region" description="Polar residues" evidence="1">
    <location>
        <begin position="1164"/>
        <end position="1186"/>
    </location>
</feature>
<dbReference type="Pfam" id="PF00698">
    <property type="entry name" value="Acyl_transf_1"/>
    <property type="match status" value="1"/>
</dbReference>